<proteinExistence type="predicted"/>
<comment type="caution">
    <text evidence="6">The sequence shown here is derived from an EMBL/GenBank/DDBJ whole genome shotgun (WGS) entry which is preliminary data.</text>
</comment>
<evidence type="ECO:0000256" key="2">
    <source>
        <dbReference type="ARBA" id="ARBA00022723"/>
    </source>
</evidence>
<dbReference type="RefSeq" id="WP_124579900.1">
    <property type="nucleotide sequence ID" value="NZ_QTQV01000009.1"/>
</dbReference>
<dbReference type="PANTHER" id="PTHR40261">
    <property type="match status" value="1"/>
</dbReference>
<dbReference type="Proteomes" id="UP000277921">
    <property type="component" value="Unassembled WGS sequence"/>
</dbReference>
<dbReference type="PROSITE" id="PS51296">
    <property type="entry name" value="RIESKE"/>
    <property type="match status" value="1"/>
</dbReference>
<dbReference type="Gene3D" id="2.102.10.10">
    <property type="entry name" value="Rieske [2Fe-2S] iron-sulphur domain"/>
    <property type="match status" value="1"/>
</dbReference>
<dbReference type="Pfam" id="PF00355">
    <property type="entry name" value="Rieske"/>
    <property type="match status" value="1"/>
</dbReference>
<dbReference type="SUPFAM" id="SSF50022">
    <property type="entry name" value="ISP domain"/>
    <property type="match status" value="1"/>
</dbReference>
<sequence>MNAGGWVRLCAVGDIPVVGARGFDLRGSGADDVFLVHMHDAVHGYRNSCPHWPGATLPWRKDAYLDATGSAIVCHGHGARFDIATGRCITGPCIGRQLTAIPVKITRDDSVWALLPEHAGNG</sequence>
<evidence type="ECO:0000313" key="7">
    <source>
        <dbReference type="Proteomes" id="UP000277921"/>
    </source>
</evidence>
<dbReference type="InterPro" id="IPR017941">
    <property type="entry name" value="Rieske_2Fe-2S"/>
</dbReference>
<name>A0A3N8PTD7_9BURK</name>
<dbReference type="InterPro" id="IPR036922">
    <property type="entry name" value="Rieske_2Fe-2S_sf"/>
</dbReference>
<gene>
    <name evidence="6" type="ORF">DF051_17080</name>
</gene>
<keyword evidence="1" id="KW-0001">2Fe-2S</keyword>
<accession>A0A3N8PTD7</accession>
<dbReference type="EMBL" id="QTQV01000009">
    <property type="protein sequence ID" value="RQT14877.1"/>
    <property type="molecule type" value="Genomic_DNA"/>
</dbReference>
<organism evidence="6 7">
    <name type="scientific">Burkholderia contaminans</name>
    <dbReference type="NCBI Taxonomy" id="488447"/>
    <lineage>
        <taxon>Bacteria</taxon>
        <taxon>Pseudomonadati</taxon>
        <taxon>Pseudomonadota</taxon>
        <taxon>Betaproteobacteria</taxon>
        <taxon>Burkholderiales</taxon>
        <taxon>Burkholderiaceae</taxon>
        <taxon>Burkholderia</taxon>
        <taxon>Burkholderia cepacia complex</taxon>
    </lineage>
</organism>
<reference evidence="6 7" key="1">
    <citation type="submission" date="2018-08" db="EMBL/GenBank/DDBJ databases">
        <title>Comparative analysis of Burkholderia isolates from Puerto Rico.</title>
        <authorList>
            <person name="Hall C."/>
            <person name="Sahl J."/>
            <person name="Wagner D."/>
        </authorList>
    </citation>
    <scope>NUCLEOTIDE SEQUENCE [LARGE SCALE GENOMIC DNA]</scope>
    <source>
        <strain evidence="6 7">Bp9025</strain>
    </source>
</reference>
<evidence type="ECO:0000313" key="6">
    <source>
        <dbReference type="EMBL" id="RQT14877.1"/>
    </source>
</evidence>
<dbReference type="GO" id="GO:0051537">
    <property type="term" value="F:2 iron, 2 sulfur cluster binding"/>
    <property type="evidence" value="ECO:0007669"/>
    <property type="project" value="UniProtKB-KW"/>
</dbReference>
<protein>
    <submittedName>
        <fullName evidence="6">(2Fe-2S)-binding protein</fullName>
    </submittedName>
</protein>
<dbReference type="GO" id="GO:0046872">
    <property type="term" value="F:metal ion binding"/>
    <property type="evidence" value="ECO:0007669"/>
    <property type="project" value="UniProtKB-KW"/>
</dbReference>
<evidence type="ECO:0000256" key="1">
    <source>
        <dbReference type="ARBA" id="ARBA00022714"/>
    </source>
</evidence>
<evidence type="ECO:0000256" key="3">
    <source>
        <dbReference type="ARBA" id="ARBA00023004"/>
    </source>
</evidence>
<keyword evidence="3" id="KW-0408">Iron</keyword>
<dbReference type="CDD" id="cd03467">
    <property type="entry name" value="Rieske"/>
    <property type="match status" value="1"/>
</dbReference>
<evidence type="ECO:0000259" key="5">
    <source>
        <dbReference type="PROSITE" id="PS51296"/>
    </source>
</evidence>
<keyword evidence="2" id="KW-0479">Metal-binding</keyword>
<dbReference type="AlphaFoldDB" id="A0A3N8PTD7"/>
<keyword evidence="4" id="KW-0411">Iron-sulfur</keyword>
<evidence type="ECO:0000256" key="4">
    <source>
        <dbReference type="ARBA" id="ARBA00023014"/>
    </source>
</evidence>
<feature type="domain" description="Rieske" evidence="5">
    <location>
        <begin position="7"/>
        <end position="113"/>
    </location>
</feature>
<dbReference type="PANTHER" id="PTHR40261:SF1">
    <property type="entry name" value="RIESKE DOMAIN-CONTAINING PROTEIN"/>
    <property type="match status" value="1"/>
</dbReference>